<keyword evidence="3" id="KW-0862">Zinc</keyword>
<dbReference type="STRING" id="1299270.R9ARU4"/>
<dbReference type="AlphaFoldDB" id="R9ARU4"/>
<dbReference type="SMART" id="SM00440">
    <property type="entry name" value="ZnF_C2C2"/>
    <property type="match status" value="1"/>
</dbReference>
<dbReference type="InterPro" id="IPR001222">
    <property type="entry name" value="Znf_TFIIS"/>
</dbReference>
<dbReference type="InterPro" id="IPR012164">
    <property type="entry name" value="Rpa12/Rpb9/Rpc10/TFS"/>
</dbReference>
<reference evidence="7" key="1">
    <citation type="journal article" date="2013" name="BMC Genomics">
        <title>Genome and transcriptome sequencing of the halophilic fungus Wallemia ichthyophaga: haloadaptations present and absent.</title>
        <authorList>
            <person name="Zajc J."/>
            <person name="Liu Y."/>
            <person name="Dai W."/>
            <person name="Yang Z."/>
            <person name="Hu J."/>
            <person name="Gostincar C."/>
            <person name="Gunde-Cimerman N."/>
        </authorList>
    </citation>
    <scope>NUCLEOTIDE SEQUENCE [LARGE SCALE GENOMIC DNA]</scope>
    <source>
        <strain evidence="7">EXF-994 / CBS 113033</strain>
    </source>
</reference>
<dbReference type="RefSeq" id="XP_009266826.1">
    <property type="nucleotide sequence ID" value="XM_009268551.1"/>
</dbReference>
<dbReference type="eggNOG" id="KOG2907">
    <property type="taxonomic scope" value="Eukaryota"/>
</dbReference>
<dbReference type="GO" id="GO:0003899">
    <property type="term" value="F:DNA-directed RNA polymerase activity"/>
    <property type="evidence" value="ECO:0007669"/>
    <property type="project" value="InterPro"/>
</dbReference>
<dbReference type="GO" id="GO:0008270">
    <property type="term" value="F:zinc ion binding"/>
    <property type="evidence" value="ECO:0007669"/>
    <property type="project" value="UniProtKB-KW"/>
</dbReference>
<dbReference type="GeneID" id="20376280"/>
<dbReference type="GO" id="GO:0005736">
    <property type="term" value="C:RNA polymerase I complex"/>
    <property type="evidence" value="ECO:0007669"/>
    <property type="project" value="TreeGrafter"/>
</dbReference>
<keyword evidence="2 4" id="KW-0863">Zinc-finger</keyword>
<dbReference type="Gene3D" id="2.20.25.10">
    <property type="match status" value="1"/>
</dbReference>
<proteinExistence type="predicted"/>
<feature type="domain" description="TFIIS-type" evidence="5">
    <location>
        <begin position="100"/>
        <end position="130"/>
    </location>
</feature>
<protein>
    <submittedName>
        <fullName evidence="6">DNA-directed RNA polymerase I subunit RPA12</fullName>
    </submittedName>
</protein>
<dbReference type="Proteomes" id="UP000014064">
    <property type="component" value="Unassembled WGS sequence"/>
</dbReference>
<evidence type="ECO:0000256" key="2">
    <source>
        <dbReference type="ARBA" id="ARBA00022771"/>
    </source>
</evidence>
<keyword evidence="1" id="KW-0479">Metal-binding</keyword>
<dbReference type="Pfam" id="PF01096">
    <property type="entry name" value="Zn_ribbon_TFIIS"/>
    <property type="match status" value="1"/>
</dbReference>
<dbReference type="GO" id="GO:0003676">
    <property type="term" value="F:nucleic acid binding"/>
    <property type="evidence" value="ECO:0007669"/>
    <property type="project" value="InterPro"/>
</dbReference>
<evidence type="ECO:0000259" key="5">
    <source>
        <dbReference type="PROSITE" id="PS51133"/>
    </source>
</evidence>
<dbReference type="HOGENOM" id="CLU_093932_1_1_1"/>
<evidence type="ECO:0000256" key="3">
    <source>
        <dbReference type="ARBA" id="ARBA00022833"/>
    </source>
</evidence>
<dbReference type="PANTHER" id="PTHR11239:SF14">
    <property type="entry name" value="DNA-DIRECTED RNA POLYMERASE I SUBUNIT RPA12"/>
    <property type="match status" value="1"/>
</dbReference>
<dbReference type="OMA" id="IETWART"/>
<evidence type="ECO:0000313" key="7">
    <source>
        <dbReference type="Proteomes" id="UP000014064"/>
    </source>
</evidence>
<dbReference type="PROSITE" id="PS51133">
    <property type="entry name" value="ZF_TFIIS_2"/>
    <property type="match status" value="1"/>
</dbReference>
<evidence type="ECO:0000256" key="4">
    <source>
        <dbReference type="PROSITE-ProRule" id="PRU00472"/>
    </source>
</evidence>
<evidence type="ECO:0000313" key="6">
    <source>
        <dbReference type="EMBL" id="EOR02766.1"/>
    </source>
</evidence>
<accession>R9ARU4</accession>
<dbReference type="GO" id="GO:0006363">
    <property type="term" value="P:termination of RNA polymerase I transcription"/>
    <property type="evidence" value="ECO:0007669"/>
    <property type="project" value="TreeGrafter"/>
</dbReference>
<dbReference type="KEGG" id="wic:J056_003328"/>
<dbReference type="SUPFAM" id="SSF57783">
    <property type="entry name" value="Zinc beta-ribbon"/>
    <property type="match status" value="1"/>
</dbReference>
<keyword evidence="6" id="KW-0804">Transcription</keyword>
<evidence type="ECO:0000256" key="1">
    <source>
        <dbReference type="ARBA" id="ARBA00022723"/>
    </source>
</evidence>
<name>R9ARU4_WALI9</name>
<dbReference type="PANTHER" id="PTHR11239">
    <property type="entry name" value="DNA-DIRECTED RNA POLYMERASE"/>
    <property type="match status" value="1"/>
</dbReference>
<dbReference type="OrthoDB" id="10056816at2759"/>
<gene>
    <name evidence="6" type="ORF">J056_003328</name>
</gene>
<organism evidence="6 7">
    <name type="scientific">Wallemia ichthyophaga (strain EXF-994 / CBS 113033)</name>
    <dbReference type="NCBI Taxonomy" id="1299270"/>
    <lineage>
        <taxon>Eukaryota</taxon>
        <taxon>Fungi</taxon>
        <taxon>Dikarya</taxon>
        <taxon>Basidiomycota</taxon>
        <taxon>Wallemiomycotina</taxon>
        <taxon>Wallemiomycetes</taxon>
        <taxon>Wallemiales</taxon>
        <taxon>Wallemiaceae</taxon>
        <taxon>Wallemia</taxon>
    </lineage>
</organism>
<keyword evidence="6" id="KW-0240">DNA-directed RNA polymerase</keyword>
<sequence length="130" mass="14204">MSNRIGSLLFCERCGSLLNPPADDDKINCEECGLVENGAGVLGVKWVYEYWLIRLQNAAYENLNIETRSHPNAFPSALHLKKSLVVNTLADGAKATGAEIDEKCPSCGHDKATFQTLQLRSADEGCVYTV</sequence>
<keyword evidence="7" id="KW-1185">Reference proteome</keyword>
<dbReference type="EMBL" id="KE007227">
    <property type="protein sequence ID" value="EOR02766.1"/>
    <property type="molecule type" value="Genomic_DNA"/>
</dbReference>